<protein>
    <submittedName>
        <fullName evidence="1">Uncharacterized protein</fullName>
    </submittedName>
</protein>
<keyword evidence="2" id="KW-1185">Reference proteome</keyword>
<proteinExistence type="predicted"/>
<evidence type="ECO:0000313" key="2">
    <source>
        <dbReference type="Proteomes" id="UP001157006"/>
    </source>
</evidence>
<dbReference type="EMBL" id="OX451740">
    <property type="protein sequence ID" value="CAI8613431.1"/>
    <property type="molecule type" value="Genomic_DNA"/>
</dbReference>
<sequence>MFKLAVVLDIHSEKKNSIGVHNIRTAHSNLKTQTHFRCASYRLNYLLNLFCRIPASSVVADSEVKVHVEVFFMFEQATIHLGAIELLTECFTSSKKKNKSLPRKISCMHRAPYQEHTQLCCFYLQPPAISEGDSL</sequence>
<gene>
    <name evidence="1" type="ORF">VFH_V080240</name>
</gene>
<dbReference type="AlphaFoldDB" id="A0AAV1AUD4"/>
<reference evidence="1 2" key="1">
    <citation type="submission" date="2023-01" db="EMBL/GenBank/DDBJ databases">
        <authorList>
            <person name="Kreplak J."/>
        </authorList>
    </citation>
    <scope>NUCLEOTIDE SEQUENCE [LARGE SCALE GENOMIC DNA]</scope>
</reference>
<dbReference type="Proteomes" id="UP001157006">
    <property type="component" value="Chromosome 5"/>
</dbReference>
<accession>A0AAV1AUD4</accession>
<name>A0AAV1AUD4_VICFA</name>
<evidence type="ECO:0000313" key="1">
    <source>
        <dbReference type="EMBL" id="CAI8613431.1"/>
    </source>
</evidence>
<organism evidence="1 2">
    <name type="scientific">Vicia faba</name>
    <name type="common">Broad bean</name>
    <name type="synonym">Faba vulgaris</name>
    <dbReference type="NCBI Taxonomy" id="3906"/>
    <lineage>
        <taxon>Eukaryota</taxon>
        <taxon>Viridiplantae</taxon>
        <taxon>Streptophyta</taxon>
        <taxon>Embryophyta</taxon>
        <taxon>Tracheophyta</taxon>
        <taxon>Spermatophyta</taxon>
        <taxon>Magnoliopsida</taxon>
        <taxon>eudicotyledons</taxon>
        <taxon>Gunneridae</taxon>
        <taxon>Pentapetalae</taxon>
        <taxon>rosids</taxon>
        <taxon>fabids</taxon>
        <taxon>Fabales</taxon>
        <taxon>Fabaceae</taxon>
        <taxon>Papilionoideae</taxon>
        <taxon>50 kb inversion clade</taxon>
        <taxon>NPAAA clade</taxon>
        <taxon>Hologalegina</taxon>
        <taxon>IRL clade</taxon>
        <taxon>Fabeae</taxon>
        <taxon>Vicia</taxon>
    </lineage>
</organism>